<dbReference type="RefSeq" id="WP_169397214.1">
    <property type="nucleotide sequence ID" value="NZ_BAAAJH010000004.1"/>
</dbReference>
<evidence type="ECO:0000256" key="5">
    <source>
        <dbReference type="ARBA" id="ARBA00023136"/>
    </source>
</evidence>
<feature type="transmembrane region" description="Helical" evidence="6">
    <location>
        <begin position="66"/>
        <end position="87"/>
    </location>
</feature>
<gene>
    <name evidence="7" type="ORF">HF577_18905</name>
</gene>
<feature type="transmembrane region" description="Helical" evidence="6">
    <location>
        <begin position="330"/>
        <end position="352"/>
    </location>
</feature>
<keyword evidence="5 6" id="KW-0472">Membrane</keyword>
<feature type="transmembrane region" description="Helical" evidence="6">
    <location>
        <begin position="242"/>
        <end position="265"/>
    </location>
</feature>
<dbReference type="Proteomes" id="UP001296706">
    <property type="component" value="Unassembled WGS sequence"/>
</dbReference>
<feature type="transmembrane region" description="Helical" evidence="6">
    <location>
        <begin position="108"/>
        <end position="138"/>
    </location>
</feature>
<keyword evidence="8" id="KW-1185">Reference proteome</keyword>
<keyword evidence="3 6" id="KW-0812">Transmembrane</keyword>
<evidence type="ECO:0000256" key="4">
    <source>
        <dbReference type="ARBA" id="ARBA00022989"/>
    </source>
</evidence>
<proteinExistence type="predicted"/>
<evidence type="ECO:0000256" key="3">
    <source>
        <dbReference type="ARBA" id="ARBA00022692"/>
    </source>
</evidence>
<evidence type="ECO:0000256" key="2">
    <source>
        <dbReference type="ARBA" id="ARBA00022475"/>
    </source>
</evidence>
<evidence type="ECO:0000256" key="6">
    <source>
        <dbReference type="SAM" id="Phobius"/>
    </source>
</evidence>
<keyword evidence="4 6" id="KW-1133">Transmembrane helix</keyword>
<evidence type="ECO:0000256" key="1">
    <source>
        <dbReference type="ARBA" id="ARBA00004651"/>
    </source>
</evidence>
<dbReference type="PANTHER" id="PTHR23513">
    <property type="entry name" value="INTEGRAL MEMBRANE EFFLUX PROTEIN-RELATED"/>
    <property type="match status" value="1"/>
</dbReference>
<dbReference type="Gene3D" id="1.20.1250.20">
    <property type="entry name" value="MFS general substrate transporter like domains"/>
    <property type="match status" value="1"/>
</dbReference>
<name>A0ABX1RID7_9PSEU</name>
<sequence>MSSTEPAAASRVARWYRTSLAGHPAGRDFRQLWVGDTISQFGTQIGLIALPLLAVSVLGADEFEMGLLATFETLAFLVIGLPAGAWIDRMRKRDVLIAGDVVRGIALLTLPLAWLLGVLTFPLLLVVATVVGVATVFFDVAYQSYLPSLVPSSRISEGNAKLQVSQSVAQVAGPGIGGVLVRALGAPLVILLDALSFLGSALFVLRIRHREERPPATGRRALYVEIGEGLAFVFRQPLLRRIVATTAVSNLFGGISNALLVLYAIRDLGVGEAGLGLALSVGAVGGLAGALLAEPLIALVGEGRSIALALLPGLPALALVPLAHGHSPPVAIAMLAASTAVVGLGIVVYNVAQVSFRQRLCPRPLLGRMNASVRFVVWGTMPIGAFLGGVLGSRYGVVTALWVGVAGQMLGALPVLLSPLARMRDLPRDLDEHAGDEPATHRVDG</sequence>
<keyword evidence="2" id="KW-1003">Cell membrane</keyword>
<dbReference type="EMBL" id="JAAXKY010000060">
    <property type="protein sequence ID" value="NMH79150.1"/>
    <property type="molecule type" value="Genomic_DNA"/>
</dbReference>
<accession>A0ABX1RID7</accession>
<dbReference type="CDD" id="cd06173">
    <property type="entry name" value="MFS_MefA_like"/>
    <property type="match status" value="1"/>
</dbReference>
<dbReference type="InterPro" id="IPR036259">
    <property type="entry name" value="MFS_trans_sf"/>
</dbReference>
<dbReference type="PANTHER" id="PTHR23513:SF6">
    <property type="entry name" value="MAJOR FACILITATOR SUPERFAMILY ASSOCIATED DOMAIN-CONTAINING PROTEIN"/>
    <property type="match status" value="1"/>
</dbReference>
<feature type="transmembrane region" description="Helical" evidence="6">
    <location>
        <begin position="373"/>
        <end position="391"/>
    </location>
</feature>
<feature type="transmembrane region" description="Helical" evidence="6">
    <location>
        <begin position="41"/>
        <end position="60"/>
    </location>
</feature>
<organism evidence="7 8">
    <name type="scientific">Pseudonocardia xinjiangensis</name>
    <dbReference type="NCBI Taxonomy" id="75289"/>
    <lineage>
        <taxon>Bacteria</taxon>
        <taxon>Bacillati</taxon>
        <taxon>Actinomycetota</taxon>
        <taxon>Actinomycetes</taxon>
        <taxon>Pseudonocardiales</taxon>
        <taxon>Pseudonocardiaceae</taxon>
        <taxon>Pseudonocardia</taxon>
    </lineage>
</organism>
<evidence type="ECO:0000313" key="7">
    <source>
        <dbReference type="EMBL" id="NMH79150.1"/>
    </source>
</evidence>
<evidence type="ECO:0000313" key="8">
    <source>
        <dbReference type="Proteomes" id="UP001296706"/>
    </source>
</evidence>
<protein>
    <submittedName>
        <fullName evidence="7">MFS transporter</fullName>
    </submittedName>
</protein>
<comment type="subcellular location">
    <subcellularLocation>
        <location evidence="1">Cell membrane</location>
        <topology evidence="1">Multi-pass membrane protein</topology>
    </subcellularLocation>
</comment>
<feature type="transmembrane region" description="Helical" evidence="6">
    <location>
        <begin position="277"/>
        <end position="299"/>
    </location>
</feature>
<reference evidence="7 8" key="1">
    <citation type="submission" date="2020-04" db="EMBL/GenBank/DDBJ databases">
        <authorList>
            <person name="Klaysubun C."/>
            <person name="Duangmal K."/>
            <person name="Lipun K."/>
        </authorList>
    </citation>
    <scope>NUCLEOTIDE SEQUENCE [LARGE SCALE GENOMIC DNA]</scope>
    <source>
        <strain evidence="7 8">JCM 11839</strain>
    </source>
</reference>
<feature type="transmembrane region" description="Helical" evidence="6">
    <location>
        <begin position="306"/>
        <end position="324"/>
    </location>
</feature>
<feature type="transmembrane region" description="Helical" evidence="6">
    <location>
        <begin position="184"/>
        <end position="205"/>
    </location>
</feature>
<dbReference type="SUPFAM" id="SSF103473">
    <property type="entry name" value="MFS general substrate transporter"/>
    <property type="match status" value="1"/>
</dbReference>
<dbReference type="Pfam" id="PF07690">
    <property type="entry name" value="MFS_1"/>
    <property type="match status" value="1"/>
</dbReference>
<dbReference type="InterPro" id="IPR011701">
    <property type="entry name" value="MFS"/>
</dbReference>
<feature type="transmembrane region" description="Helical" evidence="6">
    <location>
        <begin position="397"/>
        <end position="417"/>
    </location>
</feature>
<comment type="caution">
    <text evidence="7">The sequence shown here is derived from an EMBL/GenBank/DDBJ whole genome shotgun (WGS) entry which is preliminary data.</text>
</comment>